<feature type="compositionally biased region" description="Low complexity" evidence="11">
    <location>
        <begin position="1186"/>
        <end position="1203"/>
    </location>
</feature>
<feature type="compositionally biased region" description="Low complexity" evidence="11">
    <location>
        <begin position="1099"/>
        <end position="1121"/>
    </location>
</feature>
<dbReference type="Gene3D" id="1.10.132.30">
    <property type="match status" value="1"/>
</dbReference>
<dbReference type="GO" id="GO:0046872">
    <property type="term" value="F:metal ion binding"/>
    <property type="evidence" value="ECO:0007669"/>
    <property type="project" value="UniProtKB-KW"/>
</dbReference>
<feature type="domain" description="RNA polymerase Rpb1" evidence="14">
    <location>
        <begin position="334"/>
        <end position="523"/>
    </location>
</feature>
<feature type="compositionally biased region" description="Polar residues" evidence="11">
    <location>
        <begin position="1151"/>
        <end position="1163"/>
    </location>
</feature>
<feature type="domain" description="RNA polymerase Rpb1" evidence="15">
    <location>
        <begin position="268"/>
        <end position="871"/>
    </location>
</feature>
<evidence type="ECO:0000259" key="16">
    <source>
        <dbReference type="Pfam" id="PF05000"/>
    </source>
</evidence>
<dbReference type="Gene3D" id="6.10.250.2940">
    <property type="match status" value="1"/>
</dbReference>
<evidence type="ECO:0000256" key="3">
    <source>
        <dbReference type="ARBA" id="ARBA00022478"/>
    </source>
</evidence>
<dbReference type="CDD" id="cd02584">
    <property type="entry name" value="RNAP_II_Rpb1_C"/>
    <property type="match status" value="1"/>
</dbReference>
<dbReference type="PANTHER" id="PTHR19376">
    <property type="entry name" value="DNA-DIRECTED RNA POLYMERASE"/>
    <property type="match status" value="1"/>
</dbReference>
<evidence type="ECO:0000259" key="12">
    <source>
        <dbReference type="Pfam" id="PF04983"/>
    </source>
</evidence>
<keyword evidence="4" id="KW-0808">Transferase</keyword>
<feature type="domain" description="RNA polymerase Rpb1" evidence="13">
    <location>
        <begin position="608"/>
        <end position="749"/>
    </location>
</feature>
<keyword evidence="9" id="KW-0804">Transcription</keyword>
<dbReference type="InterPro" id="IPR007075">
    <property type="entry name" value="RNA_pol_Rpb1_6"/>
</dbReference>
<proteinExistence type="predicted"/>
<evidence type="ECO:0000256" key="10">
    <source>
        <dbReference type="ARBA" id="ARBA00023242"/>
    </source>
</evidence>
<sequence>MNLLMWLPVWDGQLPIPCILRPKEMWTGKQLLSMLLPPTISMKRDSAIASKNKKDEPDFAASDCKVLIQNGELLSGIVCKKTIGASSGSLLHLLWLDDGPEGCRNFLSYLQKMVNQWLTHNGFSCGVADIIANDETLLSVERTLKQAKVEVRSILADAQRGKLETQPGKTMYQSFEAKVNQRLNAAREDAGNIGSSSLDERNNIISMVNAGSKGSPINVAQIIACVGQQNVEGARIRYGFNDRSLPHFTKDDYGAESRGFVENSYLAGLTPQEVWMHAMGGREGVIDTACKTSETGYIQRRLVKSMETLRVHYDGTARNALNDIIQFLYGEDGMDGLLIEDQTLDIMTYDSQKFEKTFKHDYDKEEYGVGWLPAEVLSDIRANSDMQQVLDAEWDRLKRLKEVICKDVFPDGDSKQHIPINITRLIGRAKERAKQEDMGNMQMRYTPVEVVQRVEKLMSELEVTRAIAEGDTIGREVEDNAKIILNAHLRTALGSKKILQVEEMTKQSFDWLLGEIKQRFMKSLAFPGEMIGTLAAQSVGEPATQMTLNTFHFAGVGAKNVTLGVPRLKELINVAKVVKTPSLAVFLNGNLGKEQERAKDVQSMLEHTTLQKVTSFTQIFWDPDPVNTRVLEDKEWVSEYYELPDEDDNPARCGAWMLRIQLSNKVMTDKKLTVREVGERIIRDFYGDLDCIFTDDNAEELVLRIRLLKETQEMNQEPGPFDPADDREDKDFKFLRSIEANILKEMSLKGIIGIKKVFMREDTIAAYNEAKGKFERSKEWVLDTDGVNMEEVMQIPEVDFTRVQSNDIVEILNVLGIEATRKALLFHVRMVISFDGSYVNYRHLGTLCDVMTQRGHLMAITRHGVNRTNLGPLMKCSFEETVEILMDAAVYNETDYMRAVSENIIFGQLAPIGTGVMDLHMDDTREVDEATGTVGMCALDHATPMLPGGHKHELFSMASPVAGNSPGNASPLPAATPYQDEVRADFPSTGGSLADLPTPEVTPGEEDPAAIGADRSPFSPMADAGKGFGASPFSEQASPAGEGYSPVATDLSSPATPSHTPTSPTYSPAVPEDVGATTSPHYQPVSPTYSPRSPAYTPTSSGAAERSGTTSAARSATGSSSPAYAPRSRHGSRRDGGTSPAAERLKRRTSPAWSPTYSPSTGSAAHIQGLYDPTSVLTSPAYTPMSPQYTPTSPVYTPTSPGYGRAPQFSPGTSPPKVGDFAGFETSPQEQADMVAASPVVQMLPPESPGVPTSPSYTPHQGRATGDRTSEIVRGAGVPSAEGLTDVVDGDDAQSLLFDASDDEQEVQLTYTPPSPMDASGGAGDAARGGAAQARQPAARRVGRGGGKGGAPDHPTTSPAGDGELD</sequence>
<dbReference type="InterPro" id="IPR038120">
    <property type="entry name" value="Rpb1_funnel_sf"/>
</dbReference>
<dbReference type="InterPro" id="IPR007081">
    <property type="entry name" value="RNA_pol_Rpb1_5"/>
</dbReference>
<feature type="region of interest" description="Disordered" evidence="11">
    <location>
        <begin position="982"/>
        <end position="1366"/>
    </location>
</feature>
<feature type="compositionally biased region" description="Low complexity" evidence="11">
    <location>
        <begin position="1325"/>
        <end position="1340"/>
    </location>
</feature>
<gene>
    <name evidence="17" type="ORF">PBAH0796_LOCUS4061</name>
</gene>
<dbReference type="Pfam" id="PF05000">
    <property type="entry name" value="RNA_pol_Rpb1_4"/>
    <property type="match status" value="1"/>
</dbReference>
<keyword evidence="10" id="KW-0539">Nucleus</keyword>
<dbReference type="GO" id="GO:0005665">
    <property type="term" value="C:RNA polymerase II, core complex"/>
    <property type="evidence" value="ECO:0007669"/>
    <property type="project" value="TreeGrafter"/>
</dbReference>
<dbReference type="Pfam" id="PF04992">
    <property type="entry name" value="RNA_pol_Rpb1_6"/>
    <property type="match status" value="1"/>
</dbReference>
<keyword evidence="8" id="KW-0460">Magnesium</keyword>
<dbReference type="EC" id="2.7.7.6" evidence="2"/>
<name>A0A7R9ZZU0_9DINO</name>
<dbReference type="FunFam" id="1.10.132.30:FF:000001">
    <property type="entry name" value="DNA-directed RNA polymerase subunit"/>
    <property type="match status" value="1"/>
</dbReference>
<dbReference type="EMBL" id="HBEG01006880">
    <property type="protein sequence ID" value="CAD8348322.1"/>
    <property type="molecule type" value="Transcribed_RNA"/>
</dbReference>
<keyword evidence="7" id="KW-0862">Zinc</keyword>
<evidence type="ECO:0000256" key="2">
    <source>
        <dbReference type="ARBA" id="ARBA00012418"/>
    </source>
</evidence>
<feature type="domain" description="RNA polymerase Rpb1" evidence="16">
    <location>
        <begin position="156"/>
        <end position="261"/>
    </location>
</feature>
<dbReference type="FunFam" id="1.10.150.390:FF:000001">
    <property type="entry name" value="DNA-directed RNA polymerase subunit"/>
    <property type="match status" value="1"/>
</dbReference>
<dbReference type="Gene3D" id="1.10.274.100">
    <property type="entry name" value="RNA polymerase Rpb1, domain 3"/>
    <property type="match status" value="1"/>
</dbReference>
<reference evidence="17" key="1">
    <citation type="submission" date="2021-01" db="EMBL/GenBank/DDBJ databases">
        <authorList>
            <person name="Corre E."/>
            <person name="Pelletier E."/>
            <person name="Niang G."/>
            <person name="Scheremetjew M."/>
            <person name="Finn R."/>
            <person name="Kale V."/>
            <person name="Holt S."/>
            <person name="Cochrane G."/>
            <person name="Meng A."/>
            <person name="Brown T."/>
            <person name="Cohen L."/>
        </authorList>
    </citation>
    <scope>NUCLEOTIDE SEQUENCE</scope>
    <source>
        <strain evidence="17">Pbaha01</strain>
    </source>
</reference>
<dbReference type="GO" id="GO:0003677">
    <property type="term" value="F:DNA binding"/>
    <property type="evidence" value="ECO:0007669"/>
    <property type="project" value="InterPro"/>
</dbReference>
<feature type="domain" description="RNA polymerase Rpb1" evidence="12">
    <location>
        <begin position="1"/>
        <end position="130"/>
    </location>
</feature>
<keyword evidence="3" id="KW-0240">DNA-directed RNA polymerase</keyword>
<evidence type="ECO:0000256" key="8">
    <source>
        <dbReference type="ARBA" id="ARBA00022842"/>
    </source>
</evidence>
<feature type="compositionally biased region" description="Polar residues" evidence="11">
    <location>
        <begin position="1076"/>
        <end position="1091"/>
    </location>
</feature>
<protein>
    <recommendedName>
        <fullName evidence="2">DNA-directed RNA polymerase</fullName>
        <ecNumber evidence="2">2.7.7.6</ecNumber>
    </recommendedName>
</protein>
<evidence type="ECO:0000256" key="4">
    <source>
        <dbReference type="ARBA" id="ARBA00022679"/>
    </source>
</evidence>
<evidence type="ECO:0000313" key="17">
    <source>
        <dbReference type="EMBL" id="CAD8348322.1"/>
    </source>
</evidence>
<feature type="compositionally biased region" description="Low complexity" evidence="11">
    <location>
        <begin position="1052"/>
        <end position="1068"/>
    </location>
</feature>
<dbReference type="InterPro" id="IPR038593">
    <property type="entry name" value="RNA_pol_Rpb1_7_sf"/>
</dbReference>
<evidence type="ECO:0000256" key="1">
    <source>
        <dbReference type="ARBA" id="ARBA00004123"/>
    </source>
</evidence>
<evidence type="ECO:0000256" key="9">
    <source>
        <dbReference type="ARBA" id="ARBA00023163"/>
    </source>
</evidence>
<dbReference type="Gene3D" id="3.30.1360.140">
    <property type="match status" value="1"/>
</dbReference>
<keyword evidence="5" id="KW-0548">Nucleotidyltransferase</keyword>
<accession>A0A7R9ZZU0</accession>
<dbReference type="Pfam" id="PF04998">
    <property type="entry name" value="RNA_pol_Rpb1_5"/>
    <property type="match status" value="1"/>
</dbReference>
<dbReference type="GO" id="GO:0006351">
    <property type="term" value="P:DNA-templated transcription"/>
    <property type="evidence" value="ECO:0007669"/>
    <property type="project" value="InterPro"/>
</dbReference>
<evidence type="ECO:0000256" key="5">
    <source>
        <dbReference type="ARBA" id="ARBA00022695"/>
    </source>
</evidence>
<dbReference type="InterPro" id="IPR007073">
    <property type="entry name" value="RNA_pol_Rpb1_7"/>
</dbReference>
<evidence type="ECO:0000256" key="6">
    <source>
        <dbReference type="ARBA" id="ARBA00022723"/>
    </source>
</evidence>
<comment type="subcellular location">
    <subcellularLocation>
        <location evidence="1">Nucleus</location>
    </subcellularLocation>
</comment>
<dbReference type="Gene3D" id="6.20.50.80">
    <property type="match status" value="1"/>
</dbReference>
<organism evidence="17">
    <name type="scientific">Pyrodinium bahamense</name>
    <dbReference type="NCBI Taxonomy" id="73915"/>
    <lineage>
        <taxon>Eukaryota</taxon>
        <taxon>Sar</taxon>
        <taxon>Alveolata</taxon>
        <taxon>Dinophyceae</taxon>
        <taxon>Gonyaulacales</taxon>
        <taxon>Pyrocystaceae</taxon>
        <taxon>Pyrodinium</taxon>
    </lineage>
</organism>
<dbReference type="Pfam" id="PF04983">
    <property type="entry name" value="RNA_pol_Rpb1_3"/>
    <property type="match status" value="1"/>
</dbReference>
<evidence type="ECO:0000259" key="13">
    <source>
        <dbReference type="Pfam" id="PF04990"/>
    </source>
</evidence>
<dbReference type="Pfam" id="PF04990">
    <property type="entry name" value="RNA_pol_Rpb1_7"/>
    <property type="match status" value="1"/>
</dbReference>
<dbReference type="InterPro" id="IPR007083">
    <property type="entry name" value="RNA_pol_Rpb1_4"/>
</dbReference>
<evidence type="ECO:0000259" key="15">
    <source>
        <dbReference type="Pfam" id="PF04998"/>
    </source>
</evidence>
<dbReference type="InterPro" id="IPR007066">
    <property type="entry name" value="RNA_pol_Rpb1_3"/>
</dbReference>
<dbReference type="FunFam" id="1.10.274.100:FF:000001">
    <property type="entry name" value="DNA-directed RNA polymerase subunit"/>
    <property type="match status" value="1"/>
</dbReference>
<evidence type="ECO:0000256" key="11">
    <source>
        <dbReference type="SAM" id="MobiDB-lite"/>
    </source>
</evidence>
<evidence type="ECO:0000256" key="7">
    <source>
        <dbReference type="ARBA" id="ARBA00022833"/>
    </source>
</evidence>
<dbReference type="InterPro" id="IPR045867">
    <property type="entry name" value="DNA-dir_RpoC_beta_prime"/>
</dbReference>
<dbReference type="Gene3D" id="1.10.150.390">
    <property type="match status" value="1"/>
</dbReference>
<evidence type="ECO:0000259" key="14">
    <source>
        <dbReference type="Pfam" id="PF04992"/>
    </source>
</evidence>
<dbReference type="SUPFAM" id="SSF64484">
    <property type="entry name" value="beta and beta-prime subunits of DNA dependent RNA-polymerase"/>
    <property type="match status" value="1"/>
</dbReference>
<keyword evidence="6" id="KW-0479">Metal-binding</keyword>
<dbReference type="InterPro" id="IPR042102">
    <property type="entry name" value="RNA_pol_Rpb1_3_sf"/>
</dbReference>
<dbReference type="PANTHER" id="PTHR19376:SF37">
    <property type="entry name" value="DNA-DIRECTED RNA POLYMERASE II SUBUNIT RPB1"/>
    <property type="match status" value="1"/>
</dbReference>
<dbReference type="GO" id="GO:0003899">
    <property type="term" value="F:DNA-directed RNA polymerase activity"/>
    <property type="evidence" value="ECO:0007669"/>
    <property type="project" value="UniProtKB-EC"/>
</dbReference>